<feature type="compositionally biased region" description="Low complexity" evidence="1">
    <location>
        <begin position="276"/>
        <end position="293"/>
    </location>
</feature>
<organism evidence="2 3">
    <name type="scientific">Punica granatum</name>
    <name type="common">Pomegranate</name>
    <dbReference type="NCBI Taxonomy" id="22663"/>
    <lineage>
        <taxon>Eukaryota</taxon>
        <taxon>Viridiplantae</taxon>
        <taxon>Streptophyta</taxon>
        <taxon>Embryophyta</taxon>
        <taxon>Tracheophyta</taxon>
        <taxon>Spermatophyta</taxon>
        <taxon>Magnoliopsida</taxon>
        <taxon>eudicotyledons</taxon>
        <taxon>Gunneridae</taxon>
        <taxon>Pentapetalae</taxon>
        <taxon>rosids</taxon>
        <taxon>malvids</taxon>
        <taxon>Myrtales</taxon>
        <taxon>Lythraceae</taxon>
        <taxon>Punica</taxon>
    </lineage>
</organism>
<dbReference type="Proteomes" id="UP000233551">
    <property type="component" value="Unassembled WGS sequence"/>
</dbReference>
<dbReference type="EMBL" id="PGOL01000340">
    <property type="protein sequence ID" value="PKI72122.1"/>
    <property type="molecule type" value="Genomic_DNA"/>
</dbReference>
<keyword evidence="3" id="KW-1185">Reference proteome</keyword>
<evidence type="ECO:0000256" key="1">
    <source>
        <dbReference type="SAM" id="MobiDB-lite"/>
    </source>
</evidence>
<protein>
    <submittedName>
        <fullName evidence="2">Uncharacterized protein</fullName>
    </submittedName>
</protein>
<proteinExistence type="predicted"/>
<gene>
    <name evidence="2" type="ORF">CRG98_007509</name>
</gene>
<evidence type="ECO:0000313" key="2">
    <source>
        <dbReference type="EMBL" id="PKI72122.1"/>
    </source>
</evidence>
<accession>A0A2I0KUI1</accession>
<name>A0A2I0KUI1_PUNGR</name>
<comment type="caution">
    <text evidence="2">The sequence shown here is derived from an EMBL/GenBank/DDBJ whole genome shotgun (WGS) entry which is preliminary data.</text>
</comment>
<evidence type="ECO:0000313" key="3">
    <source>
        <dbReference type="Proteomes" id="UP000233551"/>
    </source>
</evidence>
<sequence>MDSVLGGLDARPLEVPVSHVWAYRDVADDALAVLLFVRHARRLWTLLNRVVPNCLDDVFSCPLCLRKFPLGWLNGIGEPIGDCVGIDKLATFLEDPLSVRYLGFVLWPVSLFETPRLCIAEAALGISGRGCPGACCGGGLVLTQMTGSVPTSLDGVTYYGDLGVNFNQGGPSVRRLQRLCWCELQLRMPQCTSLGNAYRGWMMSEVVSGVHSCQAPSLSKYKGGGLRGVLEKARQRRRRTGGTHSLVGSVTVLVPTVAVNAGPEPDAVNAGSEPDAGPNPNVVNVGPKPNAGPKPDVGSKPDAVNAKPKPDVRCASDHAVRLSVSKKLVSVSLAWEGGLAIGPQLALPWRKGEGRRWSTREGWHNSLVVRGGWPGWTASGHNTSRHGEVKTAGGLLAKVGTTRLSCGVDGRDGWSGWMASGHSTSRHGEVKTAGGLPSKVGITRLSCGTW</sequence>
<dbReference type="AlphaFoldDB" id="A0A2I0KUI1"/>
<reference evidence="2 3" key="1">
    <citation type="submission" date="2017-11" db="EMBL/GenBank/DDBJ databases">
        <title>De-novo sequencing of pomegranate (Punica granatum L.) genome.</title>
        <authorList>
            <person name="Akparov Z."/>
            <person name="Amiraslanov A."/>
            <person name="Hajiyeva S."/>
            <person name="Abbasov M."/>
            <person name="Kaur K."/>
            <person name="Hamwieh A."/>
            <person name="Solovyev V."/>
            <person name="Salamov A."/>
            <person name="Braich B."/>
            <person name="Kosarev P."/>
            <person name="Mahmoud A."/>
            <person name="Hajiyev E."/>
            <person name="Babayeva S."/>
            <person name="Izzatullayeva V."/>
            <person name="Mammadov A."/>
            <person name="Mammadov A."/>
            <person name="Sharifova S."/>
            <person name="Ojaghi J."/>
            <person name="Eynullazada K."/>
            <person name="Bayramov B."/>
            <person name="Abdulazimova A."/>
            <person name="Shahmuradov I."/>
        </authorList>
    </citation>
    <scope>NUCLEOTIDE SEQUENCE [LARGE SCALE GENOMIC DNA]</scope>
    <source>
        <strain evidence="3">cv. AG2017</strain>
        <tissue evidence="2">Leaf</tissue>
    </source>
</reference>
<feature type="region of interest" description="Disordered" evidence="1">
    <location>
        <begin position="263"/>
        <end position="310"/>
    </location>
</feature>